<dbReference type="Proteomes" id="UP000770661">
    <property type="component" value="Unassembled WGS sequence"/>
</dbReference>
<feature type="domain" description="Condensation" evidence="3">
    <location>
        <begin position="74"/>
        <end position="318"/>
    </location>
</feature>
<feature type="region of interest" description="Disordered" evidence="1">
    <location>
        <begin position="24"/>
        <end position="47"/>
    </location>
</feature>
<dbReference type="SUPFAM" id="SSF52777">
    <property type="entry name" value="CoA-dependent acyltransferases"/>
    <property type="match status" value="1"/>
</dbReference>
<dbReference type="Gene3D" id="3.30.559.10">
    <property type="entry name" value="Chloramphenicol acetyltransferase-like domain"/>
    <property type="match status" value="1"/>
</dbReference>
<evidence type="ECO:0000313" key="4">
    <source>
        <dbReference type="EMBL" id="KAG0710567.1"/>
    </source>
</evidence>
<gene>
    <name evidence="4" type="ORF">GWK47_022555</name>
</gene>
<dbReference type="PANTHER" id="PTHR28037">
    <property type="entry name" value="ALCOHOL O-ACETYLTRANSFERASE 1-RELATED"/>
    <property type="match status" value="1"/>
</dbReference>
<feature type="chain" id="PRO_5035306271" description="Condensation domain-containing protein" evidence="2">
    <location>
        <begin position="25"/>
        <end position="504"/>
    </location>
</feature>
<proteinExistence type="predicted"/>
<dbReference type="OrthoDB" id="6347961at2759"/>
<reference evidence="4" key="1">
    <citation type="submission" date="2020-07" db="EMBL/GenBank/DDBJ databases">
        <title>The High-quality genome of the commercially important snow crab, Chionoecetes opilio.</title>
        <authorList>
            <person name="Jeong J.-H."/>
            <person name="Ryu S."/>
        </authorList>
    </citation>
    <scope>NUCLEOTIDE SEQUENCE</scope>
    <source>
        <strain evidence="4">MADBK_172401_WGS</strain>
        <tissue evidence="4">Digestive gland</tissue>
    </source>
</reference>
<dbReference type="Gene3D" id="3.30.559.30">
    <property type="entry name" value="Nonribosomal peptide synthetase, condensation domain"/>
    <property type="match status" value="1"/>
</dbReference>
<name>A0A8J5CK46_CHIOP</name>
<dbReference type="InterPro" id="IPR001242">
    <property type="entry name" value="Condensation_dom"/>
</dbReference>
<dbReference type="PANTHER" id="PTHR28037:SF1">
    <property type="entry name" value="ALCOHOL O-ACETYLTRANSFERASE 1-RELATED"/>
    <property type="match status" value="1"/>
</dbReference>
<accession>A0A8J5CK46</accession>
<sequence>MYRTTAHGVCWVWAAASLLGHTMPRPPQAALPRQAKHHHHQARRDEGIRWRFPADDNVEGMVARVENGLSQTTTLTLNASSPITHDLMEEALVHLYKKVESLRVCLRPRQGQLWVADMPRRKLDFKSVSGSDLEEQHSAFRYSPFNLHDGPLWKARLMSCPEDTPCPTPEVKAAFPHQCHLLLSVHHAANDGAVVMWMTQLLVNILDSLLQGVPVTSQQVGELRDGVEAKRRKQMRAALQQNPDKLVEALRQHLGSQHLPLLMEAFGLPNVANATTQDLTPVILDNQTMEKFASKCHSLGATTNAAFTALINASLVEVVREAGMHRDVYNISSRHPVDCRRLIKDCESLPLGNHVTPMPQNTATPSDVKQHFWQYVKHLDIELRDKLRRNYMCEDRMLEALMRPRQHTHGEQRASRQLPCWDYTFTNLYSPRTAHHAAGKCVWVTAAANYMSFHNERFAYGVGLFSFRGQPRLQLPFSTSAISREVAQRCLEKILALFHDVSRN</sequence>
<dbReference type="Pfam" id="PF00668">
    <property type="entry name" value="Condensation"/>
    <property type="match status" value="1"/>
</dbReference>
<dbReference type="InterPro" id="IPR052058">
    <property type="entry name" value="Alcohol_O-acetyltransferase"/>
</dbReference>
<protein>
    <recommendedName>
        <fullName evidence="3">Condensation domain-containing protein</fullName>
    </recommendedName>
</protein>
<evidence type="ECO:0000256" key="1">
    <source>
        <dbReference type="SAM" id="MobiDB-lite"/>
    </source>
</evidence>
<dbReference type="GO" id="GO:0003824">
    <property type="term" value="F:catalytic activity"/>
    <property type="evidence" value="ECO:0007669"/>
    <property type="project" value="InterPro"/>
</dbReference>
<evidence type="ECO:0000313" key="5">
    <source>
        <dbReference type="Proteomes" id="UP000770661"/>
    </source>
</evidence>
<feature type="signal peptide" evidence="2">
    <location>
        <begin position="1"/>
        <end position="24"/>
    </location>
</feature>
<evidence type="ECO:0000259" key="3">
    <source>
        <dbReference type="Pfam" id="PF00668"/>
    </source>
</evidence>
<dbReference type="EMBL" id="JACEEZ010024070">
    <property type="protein sequence ID" value="KAG0710567.1"/>
    <property type="molecule type" value="Genomic_DNA"/>
</dbReference>
<keyword evidence="2" id="KW-0732">Signal</keyword>
<dbReference type="AlphaFoldDB" id="A0A8J5CK46"/>
<comment type="caution">
    <text evidence="4">The sequence shown here is derived from an EMBL/GenBank/DDBJ whole genome shotgun (WGS) entry which is preliminary data.</text>
</comment>
<organism evidence="4 5">
    <name type="scientific">Chionoecetes opilio</name>
    <name type="common">Atlantic snow crab</name>
    <name type="synonym">Cancer opilio</name>
    <dbReference type="NCBI Taxonomy" id="41210"/>
    <lineage>
        <taxon>Eukaryota</taxon>
        <taxon>Metazoa</taxon>
        <taxon>Ecdysozoa</taxon>
        <taxon>Arthropoda</taxon>
        <taxon>Crustacea</taxon>
        <taxon>Multicrustacea</taxon>
        <taxon>Malacostraca</taxon>
        <taxon>Eumalacostraca</taxon>
        <taxon>Eucarida</taxon>
        <taxon>Decapoda</taxon>
        <taxon>Pleocyemata</taxon>
        <taxon>Brachyura</taxon>
        <taxon>Eubrachyura</taxon>
        <taxon>Majoidea</taxon>
        <taxon>Majidae</taxon>
        <taxon>Chionoecetes</taxon>
    </lineage>
</organism>
<keyword evidence="5" id="KW-1185">Reference proteome</keyword>
<dbReference type="InterPro" id="IPR023213">
    <property type="entry name" value="CAT-like_dom_sf"/>
</dbReference>
<evidence type="ECO:0000256" key="2">
    <source>
        <dbReference type="SAM" id="SignalP"/>
    </source>
</evidence>